<dbReference type="PANTHER" id="PTHR11496:SF97">
    <property type="entry name" value="ALCOHOL DEHYDROGENASE IRON-TYPE_GLYCEROL DEHYDROGENASE GLDA DOMAIN-CONTAINING PROTEIN"/>
    <property type="match status" value="1"/>
</dbReference>
<dbReference type="GO" id="GO:0004022">
    <property type="term" value="F:alcohol dehydrogenase (NAD+) activity"/>
    <property type="evidence" value="ECO:0007669"/>
    <property type="project" value="TreeGrafter"/>
</dbReference>
<dbReference type="GO" id="GO:0005739">
    <property type="term" value="C:mitochondrion"/>
    <property type="evidence" value="ECO:0007669"/>
    <property type="project" value="TreeGrafter"/>
</dbReference>
<dbReference type="Gene3D" id="3.40.50.1970">
    <property type="match status" value="1"/>
</dbReference>
<accession>A0A0B7FL46</accession>
<dbReference type="Pfam" id="PF25137">
    <property type="entry name" value="ADH_Fe_C"/>
    <property type="match status" value="1"/>
</dbReference>
<dbReference type="EMBL" id="LN679102">
    <property type="protein sequence ID" value="CEL57609.1"/>
    <property type="molecule type" value="Genomic_DNA"/>
</dbReference>
<dbReference type="PROSITE" id="PS00060">
    <property type="entry name" value="ADH_IRON_2"/>
    <property type="match status" value="1"/>
</dbReference>
<reference evidence="4 5" key="1">
    <citation type="submission" date="2014-11" db="EMBL/GenBank/DDBJ databases">
        <authorList>
            <person name="Wibberg Daniel"/>
        </authorList>
    </citation>
    <scope>NUCLEOTIDE SEQUENCE [LARGE SCALE GENOMIC DNA]</scope>
    <source>
        <strain evidence="4">Rhizoctonia solani AG1-IB 7/3/14</strain>
    </source>
</reference>
<evidence type="ECO:0000259" key="2">
    <source>
        <dbReference type="Pfam" id="PF00465"/>
    </source>
</evidence>
<dbReference type="PANTHER" id="PTHR11496">
    <property type="entry name" value="ALCOHOL DEHYDROGENASE"/>
    <property type="match status" value="1"/>
</dbReference>
<dbReference type="InterPro" id="IPR039697">
    <property type="entry name" value="Alcohol_dehydrogenase_Fe"/>
</dbReference>
<dbReference type="InterPro" id="IPR001670">
    <property type="entry name" value="ADH_Fe/GldA"/>
</dbReference>
<feature type="domain" description="Alcohol dehydrogenase iron-type/glycerol dehydrogenase GldA" evidence="2">
    <location>
        <begin position="20"/>
        <end position="168"/>
    </location>
</feature>
<evidence type="ECO:0000259" key="3">
    <source>
        <dbReference type="Pfam" id="PF25137"/>
    </source>
</evidence>
<name>A0A0B7FL46_THACB</name>
<dbReference type="InterPro" id="IPR018211">
    <property type="entry name" value="ADH_Fe_CS"/>
</dbReference>
<dbReference type="AlphaFoldDB" id="A0A0B7FL46"/>
<keyword evidence="5" id="KW-1185">Reference proteome</keyword>
<dbReference type="Proteomes" id="UP000059188">
    <property type="component" value="Unassembled WGS sequence"/>
</dbReference>
<evidence type="ECO:0000313" key="4">
    <source>
        <dbReference type="EMBL" id="CEL57609.1"/>
    </source>
</evidence>
<sequence length="389" mass="41778">MSQIPVLANSYSYSKLKYLHYGLGAISKLPETVKSLGASRALILTGKSVSKSPIFEETSKALGAFHVTSFTDIGQHTPVAGIRAALEALKEKNADIIVALGGGSPIDAAKAISYYRKESTDQGFLKIIAIPTTLSAAEYTQNAGYTNEEGHKVSVSDPQLVPDAVILDGSLTIHTPMRLWLSSGIRALDHGVETLYRQPPVAFPIIESALASIPQLFENLLKSYADPNQLEVRQRLLNAAYLSLSPNPKPGTLGLSHSLGYKLGATYQIPHGITSCLTLAKSTALKARFSDPYSQENLTRAMKRLRAEAESILPDVTTDNESEASKGGIILSKYIEHLVQKLGLSSTLAEWKVPKADLQGIAKMMEEGGLAGVDGQPSVSQVHKLLDSI</sequence>
<protein>
    <submittedName>
        <fullName evidence="4">Uncharacterized protein</fullName>
    </submittedName>
</protein>
<evidence type="ECO:0000313" key="5">
    <source>
        <dbReference type="Proteomes" id="UP000059188"/>
    </source>
</evidence>
<gene>
    <name evidence="4" type="primary">pduQ</name>
    <name evidence="4" type="ORF">RSOLAG1IB_02352</name>
</gene>
<dbReference type="SUPFAM" id="SSF56796">
    <property type="entry name" value="Dehydroquinate synthase-like"/>
    <property type="match status" value="1"/>
</dbReference>
<evidence type="ECO:0000256" key="1">
    <source>
        <dbReference type="ARBA" id="ARBA00023002"/>
    </source>
</evidence>
<dbReference type="Gene3D" id="1.20.1090.10">
    <property type="entry name" value="Dehydroquinate synthase-like - alpha domain"/>
    <property type="match status" value="1"/>
</dbReference>
<keyword evidence="1" id="KW-0560">Oxidoreductase</keyword>
<dbReference type="GO" id="GO:0046872">
    <property type="term" value="F:metal ion binding"/>
    <property type="evidence" value="ECO:0007669"/>
    <property type="project" value="InterPro"/>
</dbReference>
<feature type="domain" description="Fe-containing alcohol dehydrogenase-like C-terminal" evidence="3">
    <location>
        <begin position="182"/>
        <end position="386"/>
    </location>
</feature>
<dbReference type="CDD" id="cd08192">
    <property type="entry name" value="MAR-like"/>
    <property type="match status" value="1"/>
</dbReference>
<dbReference type="STRING" id="1108050.A0A0B7FL46"/>
<organism evidence="4 5">
    <name type="scientific">Thanatephorus cucumeris (strain AG1-IB / isolate 7/3/14)</name>
    <name type="common">Lettuce bottom rot fungus</name>
    <name type="synonym">Rhizoctonia solani</name>
    <dbReference type="NCBI Taxonomy" id="1108050"/>
    <lineage>
        <taxon>Eukaryota</taxon>
        <taxon>Fungi</taxon>
        <taxon>Dikarya</taxon>
        <taxon>Basidiomycota</taxon>
        <taxon>Agaricomycotina</taxon>
        <taxon>Agaricomycetes</taxon>
        <taxon>Cantharellales</taxon>
        <taxon>Ceratobasidiaceae</taxon>
        <taxon>Rhizoctonia</taxon>
        <taxon>Rhizoctonia solani AG-1</taxon>
    </lineage>
</organism>
<dbReference type="Pfam" id="PF00465">
    <property type="entry name" value="Fe-ADH"/>
    <property type="match status" value="1"/>
</dbReference>
<dbReference type="InterPro" id="IPR056798">
    <property type="entry name" value="ADH_Fe_C"/>
</dbReference>
<dbReference type="OrthoDB" id="3360544at2759"/>
<proteinExistence type="predicted"/>